<feature type="compositionally biased region" description="Low complexity" evidence="1">
    <location>
        <begin position="93"/>
        <end position="102"/>
    </location>
</feature>
<keyword evidence="4" id="KW-1185">Reference proteome</keyword>
<gene>
    <name evidence="3" type="ORF">FF041_23170</name>
</gene>
<feature type="compositionally biased region" description="Low complexity" evidence="1">
    <location>
        <begin position="114"/>
        <end position="124"/>
    </location>
</feature>
<feature type="signal peptide" evidence="2">
    <location>
        <begin position="1"/>
        <end position="21"/>
    </location>
</feature>
<evidence type="ECO:0000313" key="4">
    <source>
        <dbReference type="Proteomes" id="UP000419138"/>
    </source>
</evidence>
<dbReference type="Proteomes" id="UP000419138">
    <property type="component" value="Unassembled WGS sequence"/>
</dbReference>
<protein>
    <recommendedName>
        <fullName evidence="5">Lipoprotein</fullName>
    </recommendedName>
</protein>
<keyword evidence="2" id="KW-0732">Signal</keyword>
<reference evidence="3 4" key="1">
    <citation type="submission" date="2019-05" db="EMBL/GenBank/DDBJ databases">
        <title>Comparative genomics and metabolomics analyses of clavulanic acid producing Streptomyces species provides insight into specialized metabolism and evolution of beta-lactam biosynthetic gene clusters.</title>
        <authorList>
            <person name="Moore M.A."/>
            <person name="Cruz-Morales P."/>
            <person name="Barona Gomez F."/>
            <person name="Kapil T."/>
        </authorList>
    </citation>
    <scope>NUCLEOTIDE SEQUENCE [LARGE SCALE GENOMIC DNA]</scope>
    <source>
        <strain evidence="3 4">NRRL 5741</strain>
    </source>
</reference>
<sequence>MRTLLTACVLAALTVTALGCAAHPRPTSHVRTETPPRTTGQVHTEAPPRTTAETVGHTAPPPGSGSGCAPDSRAPKAAPGSAAPRVLPPGGPPARARTGSAADRARTPAARLIRPPGAGPPRTGRVTLTAVCRWLI</sequence>
<feature type="chain" id="PRO_5024803711" description="Lipoprotein" evidence="2">
    <location>
        <begin position="22"/>
        <end position="136"/>
    </location>
</feature>
<accession>A0A646KL04</accession>
<dbReference type="EMBL" id="VCLA01000160">
    <property type="protein sequence ID" value="MQT02982.1"/>
    <property type="molecule type" value="Genomic_DNA"/>
</dbReference>
<proteinExistence type="predicted"/>
<evidence type="ECO:0000313" key="3">
    <source>
        <dbReference type="EMBL" id="MQT02982.1"/>
    </source>
</evidence>
<name>A0A646KL04_STRJU</name>
<comment type="caution">
    <text evidence="3">The sequence shown here is derived from an EMBL/GenBank/DDBJ whole genome shotgun (WGS) entry which is preliminary data.</text>
</comment>
<feature type="region of interest" description="Disordered" evidence="1">
    <location>
        <begin position="24"/>
        <end position="124"/>
    </location>
</feature>
<dbReference type="RefSeq" id="WP_153524558.1">
    <property type="nucleotide sequence ID" value="NZ_JBEPDZ010000002.1"/>
</dbReference>
<evidence type="ECO:0000256" key="2">
    <source>
        <dbReference type="SAM" id="SignalP"/>
    </source>
</evidence>
<dbReference type="PROSITE" id="PS51257">
    <property type="entry name" value="PROKAR_LIPOPROTEIN"/>
    <property type="match status" value="1"/>
</dbReference>
<evidence type="ECO:0008006" key="5">
    <source>
        <dbReference type="Google" id="ProtNLM"/>
    </source>
</evidence>
<evidence type="ECO:0000256" key="1">
    <source>
        <dbReference type="SAM" id="MobiDB-lite"/>
    </source>
</evidence>
<organism evidence="3 4">
    <name type="scientific">Streptomyces jumonjinensis</name>
    <dbReference type="NCBI Taxonomy" id="1945"/>
    <lineage>
        <taxon>Bacteria</taxon>
        <taxon>Bacillati</taxon>
        <taxon>Actinomycetota</taxon>
        <taxon>Actinomycetes</taxon>
        <taxon>Kitasatosporales</taxon>
        <taxon>Streptomycetaceae</taxon>
        <taxon>Streptomyces</taxon>
    </lineage>
</organism>
<dbReference type="AlphaFoldDB" id="A0A646KL04"/>